<dbReference type="AlphaFoldDB" id="A0A6N3QRZ9"/>
<dbReference type="InterPro" id="IPR031917">
    <property type="entry name" value="Pilus_assem_C"/>
</dbReference>
<dbReference type="SUPFAM" id="SSF49464">
    <property type="entry name" value="Carboxypeptidase regulatory domain-like"/>
    <property type="match status" value="1"/>
</dbReference>
<evidence type="ECO:0000313" key="3">
    <source>
        <dbReference type="Proteomes" id="UP000003302"/>
    </source>
</evidence>
<feature type="domain" description="Pilus assembly protein C-terminal" evidence="1">
    <location>
        <begin position="333"/>
        <end position="425"/>
    </location>
</feature>
<sequence length="442" mass="47723">MSTLSWAATGYGYDNQAVGETRLTLPLGGAINVNLQNMLASDSSWSSIGSISATLPGGFSSLWVNQEKTRIGNQLRRSDADNRAIGGTLNLNSLWSKLGTFSISYNDDRRYNSHYYTADYYQNVYSGTFGSLGLRAGIQRYNNGDSNANTGKYIALDLSLPLGNWFSAGMTHQNGYTMANLSARKQFDEGTIRTVGANLSRAISGDTGDDKTLSGGAYAQFDARYASGTLNVNSAADGYVNTNLTANGSVGWQGKNIAASGRTDGNAGVIFNTGLEDDGQISAKINGRIFPLNGKRNYLPLSPYGRYEVELQNSKNSLDSYDIVSGRKSRLTLYPGNVAVIEPEVKQMVTVSGRIRAEDGTLLANARINNHIGRTRTDENGEFVMDVDKKYPTIDFRYSGNKTCEVALELNQARGAVWVGDVVCSGLSSWAAVTQTGEENES</sequence>
<reference evidence="2 3" key="1">
    <citation type="submission" date="2011-01" db="EMBL/GenBank/DDBJ databases">
        <title>Shigella flexneri CDC 796-83 whole genome shotgun sequencing project.</title>
        <authorList>
            <person name="Mane S.P."/>
            <person name="Sobral B.W."/>
            <person name="Cebula T."/>
            <person name="Chertkov O."/>
            <person name="Munk A.C."/>
            <person name="Tapia R."/>
            <person name="Green L."/>
            <person name="Rogers Y."/>
            <person name="Detter J.C."/>
            <person name="Bruce D."/>
            <person name="Brettin T.S."/>
        </authorList>
    </citation>
    <scope>NUCLEOTIDE SEQUENCE [LARGE SCALE GENOMIC DNA]</scope>
    <source>
        <strain evidence="2 3">CDC 796-83</strain>
    </source>
</reference>
<proteinExistence type="predicted"/>
<evidence type="ECO:0000313" key="2">
    <source>
        <dbReference type="EMBL" id="EFW60003.1"/>
    </source>
</evidence>
<name>A0A6N3QRZ9_SHIFL</name>
<dbReference type="Proteomes" id="UP000003302">
    <property type="component" value="Unassembled WGS sequence"/>
</dbReference>
<dbReference type="EMBL" id="AERO01000107">
    <property type="protein sequence ID" value="EFW60003.1"/>
    <property type="molecule type" value="Genomic_DNA"/>
</dbReference>
<comment type="caution">
    <text evidence="2">The sequence shown here is derived from an EMBL/GenBank/DDBJ whole genome shotgun (WGS) entry which is preliminary data.</text>
</comment>
<gene>
    <name evidence="2" type="ORF">SGF_02574</name>
</gene>
<protein>
    <submittedName>
        <fullName evidence="2">CFA/I fimbrial subunit C usher protein</fullName>
    </submittedName>
</protein>
<accession>A0A6N3QRZ9</accession>
<evidence type="ECO:0000259" key="1">
    <source>
        <dbReference type="Pfam" id="PF15976"/>
    </source>
</evidence>
<organism evidence="2 3">
    <name type="scientific">Shigella flexneri CDC 796-83</name>
    <dbReference type="NCBI Taxonomy" id="945360"/>
    <lineage>
        <taxon>Bacteria</taxon>
        <taxon>Pseudomonadati</taxon>
        <taxon>Pseudomonadota</taxon>
        <taxon>Gammaproteobacteria</taxon>
        <taxon>Enterobacterales</taxon>
        <taxon>Enterobacteriaceae</taxon>
        <taxon>Shigella</taxon>
    </lineage>
</organism>
<dbReference type="InterPro" id="IPR008969">
    <property type="entry name" value="CarboxyPept-like_regulatory"/>
</dbReference>
<dbReference type="Pfam" id="PF15976">
    <property type="entry name" value="CooC_C"/>
    <property type="match status" value="1"/>
</dbReference>